<dbReference type="CDD" id="cd11862">
    <property type="entry name" value="SH3_MPP"/>
    <property type="match status" value="1"/>
</dbReference>
<accession>A0A8C5GNH1</accession>
<evidence type="ECO:0000259" key="4">
    <source>
        <dbReference type="PROSITE" id="PS50002"/>
    </source>
</evidence>
<dbReference type="PROSITE" id="PS00856">
    <property type="entry name" value="GUANYLATE_KINASE_1"/>
    <property type="match status" value="1"/>
</dbReference>
<dbReference type="SUPFAM" id="SSF50156">
    <property type="entry name" value="PDZ domain-like"/>
    <property type="match status" value="1"/>
</dbReference>
<organism evidence="7 8">
    <name type="scientific">Gouania willdenowi</name>
    <name type="common">Blunt-snouted clingfish</name>
    <name type="synonym">Lepadogaster willdenowi</name>
    <dbReference type="NCBI Taxonomy" id="441366"/>
    <lineage>
        <taxon>Eukaryota</taxon>
        <taxon>Metazoa</taxon>
        <taxon>Chordata</taxon>
        <taxon>Craniata</taxon>
        <taxon>Vertebrata</taxon>
        <taxon>Euteleostomi</taxon>
        <taxon>Actinopterygii</taxon>
        <taxon>Neopterygii</taxon>
        <taxon>Teleostei</taxon>
        <taxon>Neoteleostei</taxon>
        <taxon>Acanthomorphata</taxon>
        <taxon>Ovalentaria</taxon>
        <taxon>Blenniimorphae</taxon>
        <taxon>Blenniiformes</taxon>
        <taxon>Gobiesocoidei</taxon>
        <taxon>Gobiesocidae</taxon>
        <taxon>Gobiesocinae</taxon>
        <taxon>Gouania</taxon>
    </lineage>
</organism>
<dbReference type="InterPro" id="IPR020590">
    <property type="entry name" value="Guanylate_kinase_CS"/>
</dbReference>
<dbReference type="Pfam" id="PF00595">
    <property type="entry name" value="PDZ"/>
    <property type="match status" value="1"/>
</dbReference>
<protein>
    <submittedName>
        <fullName evidence="7">Membrane protein, palmitoylated 7b (MAGUK p55 subfamily member 7)</fullName>
    </submittedName>
</protein>
<evidence type="ECO:0000256" key="3">
    <source>
        <dbReference type="PROSITE-ProRule" id="PRU00192"/>
    </source>
</evidence>
<dbReference type="SMART" id="SM00228">
    <property type="entry name" value="PDZ"/>
    <property type="match status" value="1"/>
</dbReference>
<dbReference type="InterPro" id="IPR036028">
    <property type="entry name" value="SH3-like_dom_sf"/>
</dbReference>
<reference evidence="7" key="2">
    <citation type="submission" date="2025-08" db="UniProtKB">
        <authorList>
            <consortium name="Ensembl"/>
        </authorList>
    </citation>
    <scope>IDENTIFICATION</scope>
</reference>
<feature type="domain" description="SH3" evidence="4">
    <location>
        <begin position="67"/>
        <end position="138"/>
    </location>
</feature>
<dbReference type="SUPFAM" id="SSF50044">
    <property type="entry name" value="SH3-domain"/>
    <property type="match status" value="1"/>
</dbReference>
<dbReference type="InterPro" id="IPR008145">
    <property type="entry name" value="GK/Ca_channel_bsu"/>
</dbReference>
<dbReference type="Ensembl" id="ENSGWIT00000035928.1">
    <property type="protein sequence ID" value="ENSGWIP00000033027.1"/>
    <property type="gene ID" value="ENSGWIG00000016947.1"/>
</dbReference>
<dbReference type="AlphaFoldDB" id="A0A8C5GNH1"/>
<dbReference type="Gene3D" id="2.30.42.10">
    <property type="match status" value="1"/>
</dbReference>
<dbReference type="Pfam" id="PF00625">
    <property type="entry name" value="Guanylate_kin"/>
    <property type="match status" value="1"/>
</dbReference>
<dbReference type="Proteomes" id="UP000694680">
    <property type="component" value="Chromosome 17"/>
</dbReference>
<dbReference type="InterPro" id="IPR036034">
    <property type="entry name" value="PDZ_sf"/>
</dbReference>
<dbReference type="Gene3D" id="2.30.30.40">
    <property type="entry name" value="SH3 Domains"/>
    <property type="match status" value="1"/>
</dbReference>
<evidence type="ECO:0000256" key="2">
    <source>
        <dbReference type="ARBA" id="ARBA00022443"/>
    </source>
</evidence>
<evidence type="ECO:0000313" key="8">
    <source>
        <dbReference type="Proteomes" id="UP000694680"/>
    </source>
</evidence>
<dbReference type="SMART" id="SM00072">
    <property type="entry name" value="GuKc"/>
    <property type="match status" value="1"/>
</dbReference>
<proteinExistence type="inferred from homology"/>
<dbReference type="PROSITE" id="PS50106">
    <property type="entry name" value="PDZ"/>
    <property type="match status" value="1"/>
</dbReference>
<dbReference type="SMART" id="SM00326">
    <property type="entry name" value="SH3"/>
    <property type="match status" value="1"/>
</dbReference>
<keyword evidence="2 3" id="KW-0728">SH3 domain</keyword>
<dbReference type="PROSITE" id="PS50002">
    <property type="entry name" value="SH3"/>
    <property type="match status" value="1"/>
</dbReference>
<feature type="domain" description="Guanylate kinase-like" evidence="5">
    <location>
        <begin position="191"/>
        <end position="381"/>
    </location>
</feature>
<dbReference type="InterPro" id="IPR001478">
    <property type="entry name" value="PDZ"/>
</dbReference>
<evidence type="ECO:0000259" key="6">
    <source>
        <dbReference type="PROSITE" id="PS50106"/>
    </source>
</evidence>
<keyword evidence="8" id="KW-1185">Reference proteome</keyword>
<feature type="domain" description="PDZ" evidence="6">
    <location>
        <begin position="1"/>
        <end position="66"/>
    </location>
</feature>
<dbReference type="Gene3D" id="3.40.50.300">
    <property type="entry name" value="P-loop containing nucleotide triphosphate hydrolases"/>
    <property type="match status" value="1"/>
</dbReference>
<sequence>NHESTGAIVVARIMKGGPADKSGLIHEGDELKEVNGISLECKKPKEIIPLLACSQNEVKFKIIPDLFLQLFVRALFDYDPVEDPTIPCQDAALAFKRGNILQIVSMNDDTWWQALHIGDSSSNRARLIPSQQLQERCPFYYIVHLRSFRLGKKSRWARERARSWRWSTGVHGLVCPSTYTEVIPHHKDSKERPLIFVSLSPGPGGVGVNELKRRLLISDPERYGVTVPYTSRPKRKQENEGVEYHFVSVHTFEEHILNQRFIEYGRYKGHYYGTCLDSLHKVLAEGKVCLVDVHPSSIKHVYTCEFKPYVVFVKPPRIEELRLTRRRAKFICDDVGTNPEDFEDMMDMAETMESHYGHLFDKVIVNGDIATALRELKADLKKLEEADVQWFPAEWFCSSPTTAQRSCSHLSGWI</sequence>
<dbReference type="InterPro" id="IPR008144">
    <property type="entry name" value="Guanylate_kin-like_dom"/>
</dbReference>
<evidence type="ECO:0000313" key="7">
    <source>
        <dbReference type="Ensembl" id="ENSGWIP00000033027.1"/>
    </source>
</evidence>
<dbReference type="SUPFAM" id="SSF52540">
    <property type="entry name" value="P-loop containing nucleoside triphosphate hydrolases"/>
    <property type="match status" value="1"/>
</dbReference>
<reference evidence="7" key="3">
    <citation type="submission" date="2025-09" db="UniProtKB">
        <authorList>
            <consortium name="Ensembl"/>
        </authorList>
    </citation>
    <scope>IDENTIFICATION</scope>
</reference>
<dbReference type="InterPro" id="IPR001452">
    <property type="entry name" value="SH3_domain"/>
</dbReference>
<dbReference type="InterPro" id="IPR027417">
    <property type="entry name" value="P-loop_NTPase"/>
</dbReference>
<comment type="similarity">
    <text evidence="1">Belongs to the MAGUK family.</text>
</comment>
<dbReference type="PROSITE" id="PS50052">
    <property type="entry name" value="GUANYLATE_KINASE_2"/>
    <property type="match status" value="1"/>
</dbReference>
<evidence type="ECO:0000259" key="5">
    <source>
        <dbReference type="PROSITE" id="PS50052"/>
    </source>
</evidence>
<dbReference type="PANTHER" id="PTHR23122">
    <property type="entry name" value="MEMBRANE-ASSOCIATED GUANYLATE KINASE MAGUK"/>
    <property type="match status" value="1"/>
</dbReference>
<dbReference type="FunFam" id="3.30.63.10:FF:000002">
    <property type="entry name" value="Guanylate kinase 1"/>
    <property type="match status" value="1"/>
</dbReference>
<dbReference type="InterPro" id="IPR050716">
    <property type="entry name" value="MAGUK"/>
</dbReference>
<name>A0A8C5GNH1_GOUWI</name>
<evidence type="ECO:0000256" key="1">
    <source>
        <dbReference type="ARBA" id="ARBA00007014"/>
    </source>
</evidence>
<reference evidence="7" key="1">
    <citation type="submission" date="2020-06" db="EMBL/GenBank/DDBJ databases">
        <authorList>
            <consortium name="Wellcome Sanger Institute Data Sharing"/>
        </authorList>
    </citation>
    <scope>NUCLEOTIDE SEQUENCE [LARGE SCALE GENOMIC DNA]</scope>
</reference>